<dbReference type="PRINTS" id="PR00081">
    <property type="entry name" value="GDHRDH"/>
</dbReference>
<dbReference type="RefSeq" id="WP_127082281.1">
    <property type="nucleotide sequence ID" value="NZ_RSCL01000009.1"/>
</dbReference>
<sequence>MLFLNQINSANALIVGASQGIGLGFVKKLLDDGKINRIYAAYRNADSATELLQLATENPTRLTCLVIDVTNEAQITEALQQIKSEVKTLHLVINCVGVLHDGDFQPEKSLRHLNIENLTRYFQVNSIGSVLLAKHLVPLFKHQDNSVFASISAKVASIGDNNLGGWYGYRASKTALNMFMRNVSIEYARSCPKNIVVTLHPGTTDTRLSRPFQANVPPEKLFSVERTVTQLLEVIGKLDKNDSGQFFSWDGSKLPW</sequence>
<dbReference type="Pfam" id="PF00106">
    <property type="entry name" value="adh_short"/>
    <property type="match status" value="1"/>
</dbReference>
<dbReference type="EMBL" id="RSCL01000009">
    <property type="protein sequence ID" value="RUT05017.1"/>
    <property type="molecule type" value="Genomic_DNA"/>
</dbReference>
<dbReference type="OrthoDB" id="9785826at2"/>
<keyword evidence="2" id="KW-1185">Reference proteome</keyword>
<dbReference type="AlphaFoldDB" id="A0A433VFZ8"/>
<dbReference type="Proteomes" id="UP000271624">
    <property type="component" value="Unassembled WGS sequence"/>
</dbReference>
<accession>A0A433VFZ8</accession>
<dbReference type="CDD" id="cd05325">
    <property type="entry name" value="carb_red_sniffer_like_SDR_c"/>
    <property type="match status" value="1"/>
</dbReference>
<evidence type="ECO:0000313" key="2">
    <source>
        <dbReference type="Proteomes" id="UP000271624"/>
    </source>
</evidence>
<dbReference type="GO" id="GO:0016491">
    <property type="term" value="F:oxidoreductase activity"/>
    <property type="evidence" value="ECO:0007669"/>
    <property type="project" value="TreeGrafter"/>
</dbReference>
<reference evidence="1" key="1">
    <citation type="submission" date="2018-12" db="EMBL/GenBank/DDBJ databases">
        <authorList>
            <person name="Will S."/>
            <person name="Neumann-Schaal M."/>
            <person name="Henke P."/>
        </authorList>
    </citation>
    <scope>NUCLEOTIDE SEQUENCE</scope>
    <source>
        <strain evidence="1">PCC 7102</strain>
    </source>
</reference>
<gene>
    <name evidence="1" type="ORF">DSM106972_038380</name>
</gene>
<dbReference type="InterPro" id="IPR051468">
    <property type="entry name" value="Fungal_SecMetab_SDRs"/>
</dbReference>
<dbReference type="PANTHER" id="PTHR43544">
    <property type="entry name" value="SHORT-CHAIN DEHYDROGENASE/REDUCTASE"/>
    <property type="match status" value="1"/>
</dbReference>
<organism evidence="1 2">
    <name type="scientific">Dulcicalothrix desertica PCC 7102</name>
    <dbReference type="NCBI Taxonomy" id="232991"/>
    <lineage>
        <taxon>Bacteria</taxon>
        <taxon>Bacillati</taxon>
        <taxon>Cyanobacteriota</taxon>
        <taxon>Cyanophyceae</taxon>
        <taxon>Nostocales</taxon>
        <taxon>Calotrichaceae</taxon>
        <taxon>Dulcicalothrix</taxon>
    </lineage>
</organism>
<dbReference type="GO" id="GO:0005737">
    <property type="term" value="C:cytoplasm"/>
    <property type="evidence" value="ECO:0007669"/>
    <property type="project" value="TreeGrafter"/>
</dbReference>
<dbReference type="InterPro" id="IPR002347">
    <property type="entry name" value="SDR_fam"/>
</dbReference>
<reference evidence="1" key="2">
    <citation type="journal article" date="2019" name="Genome Biol. Evol.">
        <title>Day and night: Metabolic profiles and evolutionary relationships of six axenic non-marine cyanobacteria.</title>
        <authorList>
            <person name="Will S.E."/>
            <person name="Henke P."/>
            <person name="Boedeker C."/>
            <person name="Huang S."/>
            <person name="Brinkmann H."/>
            <person name="Rohde M."/>
            <person name="Jarek M."/>
            <person name="Friedl T."/>
            <person name="Seufert S."/>
            <person name="Schumacher M."/>
            <person name="Overmann J."/>
            <person name="Neumann-Schaal M."/>
            <person name="Petersen J."/>
        </authorList>
    </citation>
    <scope>NUCLEOTIDE SEQUENCE [LARGE SCALE GENOMIC DNA]</scope>
    <source>
        <strain evidence="1">PCC 7102</strain>
    </source>
</reference>
<protein>
    <submittedName>
        <fullName evidence="1">Short-chain dehydrogenase</fullName>
    </submittedName>
</protein>
<name>A0A433VFZ8_9CYAN</name>
<dbReference type="InterPro" id="IPR036291">
    <property type="entry name" value="NAD(P)-bd_dom_sf"/>
</dbReference>
<dbReference type="Gene3D" id="3.40.50.720">
    <property type="entry name" value="NAD(P)-binding Rossmann-like Domain"/>
    <property type="match status" value="1"/>
</dbReference>
<evidence type="ECO:0000313" key="1">
    <source>
        <dbReference type="EMBL" id="RUT05017.1"/>
    </source>
</evidence>
<dbReference type="PANTHER" id="PTHR43544:SF12">
    <property type="entry name" value="NAD(P)-BINDING ROSSMANN-FOLD SUPERFAMILY PROTEIN"/>
    <property type="match status" value="1"/>
</dbReference>
<dbReference type="SUPFAM" id="SSF51735">
    <property type="entry name" value="NAD(P)-binding Rossmann-fold domains"/>
    <property type="match status" value="1"/>
</dbReference>
<comment type="caution">
    <text evidence="1">The sequence shown here is derived from an EMBL/GenBank/DDBJ whole genome shotgun (WGS) entry which is preliminary data.</text>
</comment>
<proteinExistence type="predicted"/>